<name>A0A9E7HAC0_9LILI</name>
<keyword evidence="2" id="KW-1133">Transmembrane helix</keyword>
<evidence type="ECO:0000313" key="3">
    <source>
        <dbReference type="EMBL" id="URE30656.1"/>
    </source>
</evidence>
<dbReference type="PANTHER" id="PTHR11926">
    <property type="entry name" value="GLUCOSYL/GLUCURONOSYL TRANSFERASES"/>
    <property type="match status" value="1"/>
</dbReference>
<dbReference type="Gene3D" id="3.40.50.2000">
    <property type="entry name" value="Glycogen Phosphorylase B"/>
    <property type="match status" value="1"/>
</dbReference>
<feature type="transmembrane region" description="Helical" evidence="2">
    <location>
        <begin position="169"/>
        <end position="189"/>
    </location>
</feature>
<dbReference type="AlphaFoldDB" id="A0A9E7HAC0"/>
<dbReference type="Proteomes" id="UP001055439">
    <property type="component" value="Chromosome 8"/>
</dbReference>
<dbReference type="SUPFAM" id="SSF53756">
    <property type="entry name" value="UDP-Glycosyltransferase/glycogen phosphorylase"/>
    <property type="match status" value="1"/>
</dbReference>
<evidence type="ECO:0000256" key="1">
    <source>
        <dbReference type="ARBA" id="ARBA00009995"/>
    </source>
</evidence>
<dbReference type="GO" id="GO:0080044">
    <property type="term" value="F:quercetin 7-O-glucosyltransferase activity"/>
    <property type="evidence" value="ECO:0007669"/>
    <property type="project" value="TreeGrafter"/>
</dbReference>
<keyword evidence="2" id="KW-0472">Membrane</keyword>
<dbReference type="OrthoDB" id="5835829at2759"/>
<proteinExistence type="inferred from homology"/>
<keyword evidence="4" id="KW-1185">Reference proteome</keyword>
<dbReference type="GO" id="GO:0080043">
    <property type="term" value="F:quercetin 3-O-glucosyltransferase activity"/>
    <property type="evidence" value="ECO:0007669"/>
    <property type="project" value="TreeGrafter"/>
</dbReference>
<organism evidence="3 4">
    <name type="scientific">Musa troglodytarum</name>
    <name type="common">fe'i banana</name>
    <dbReference type="NCBI Taxonomy" id="320322"/>
    <lineage>
        <taxon>Eukaryota</taxon>
        <taxon>Viridiplantae</taxon>
        <taxon>Streptophyta</taxon>
        <taxon>Embryophyta</taxon>
        <taxon>Tracheophyta</taxon>
        <taxon>Spermatophyta</taxon>
        <taxon>Magnoliopsida</taxon>
        <taxon>Liliopsida</taxon>
        <taxon>Zingiberales</taxon>
        <taxon>Musaceae</taxon>
        <taxon>Musa</taxon>
    </lineage>
</organism>
<feature type="transmembrane region" description="Helical" evidence="2">
    <location>
        <begin position="201"/>
        <end position="223"/>
    </location>
</feature>
<evidence type="ECO:0000256" key="2">
    <source>
        <dbReference type="SAM" id="Phobius"/>
    </source>
</evidence>
<accession>A0A9E7HAC0</accession>
<comment type="similarity">
    <text evidence="1">Belongs to the UDP-glycosyltransferase family.</text>
</comment>
<feature type="transmembrane region" description="Helical" evidence="2">
    <location>
        <begin position="128"/>
        <end position="149"/>
    </location>
</feature>
<dbReference type="PANTHER" id="PTHR11926:SF1412">
    <property type="entry name" value="UDP-GLYCOSYLTRANSFERASE 83A1-LIKE"/>
    <property type="match status" value="1"/>
</dbReference>
<keyword evidence="2" id="KW-0812">Transmembrane</keyword>
<keyword evidence="3" id="KW-0808">Transferase</keyword>
<sequence>MSSRPHALVVPFPAQGHVTPCLALSHSLVEQGFRITFVTTEFIHDRVAAALSDEGGDAEGIHMVSIPDGLAPGDGRNSLGKLVYGFSRAMPGCLEELITKTNESVGEKIKWIIADENMAWTFEVAKKMGIRAACFWAASAAVLATFISIPELIRSGFVDADGKREFAEWFLTAITIFINQNYSFTLKYFIIIFSISTIPPFINLIIPVYCRVDVFLVLLQIYILNYKINRYSLIEFDHNYILIN</sequence>
<evidence type="ECO:0000313" key="4">
    <source>
        <dbReference type="Proteomes" id="UP001055439"/>
    </source>
</evidence>
<dbReference type="FunFam" id="3.40.50.2000:FF:000108">
    <property type="entry name" value="UDP-glycosyltransferase 83A1"/>
    <property type="match status" value="1"/>
</dbReference>
<dbReference type="EMBL" id="CP097510">
    <property type="protein sequence ID" value="URE30656.1"/>
    <property type="molecule type" value="Genomic_DNA"/>
</dbReference>
<reference evidence="3" key="1">
    <citation type="submission" date="2022-05" db="EMBL/GenBank/DDBJ databases">
        <title>The Musa troglodytarum L. genome provides insights into the mechanism of non-climacteric behaviour and enrichment of carotenoids.</title>
        <authorList>
            <person name="Wang J."/>
        </authorList>
    </citation>
    <scope>NUCLEOTIDE SEQUENCE</scope>
    <source>
        <tissue evidence="3">Leaf</tissue>
    </source>
</reference>
<gene>
    <name evidence="3" type="ORF">MUK42_03595</name>
</gene>
<protein>
    <submittedName>
        <fullName evidence="3">UDP-glucoronosyl and UDP-glucosyl transferase</fullName>
    </submittedName>
</protein>